<evidence type="ECO:0000256" key="6">
    <source>
        <dbReference type="ARBA" id="ARBA00023125"/>
    </source>
</evidence>
<name>A0A1R1PLG1_ZANCU</name>
<dbReference type="GO" id="GO:0036297">
    <property type="term" value="P:interstrand cross-link repair"/>
    <property type="evidence" value="ECO:0007669"/>
    <property type="project" value="TreeGrafter"/>
</dbReference>
<keyword evidence="4" id="KW-0227">DNA damage</keyword>
<dbReference type="GO" id="GO:0003697">
    <property type="term" value="F:single-stranded DNA binding"/>
    <property type="evidence" value="ECO:0007669"/>
    <property type="project" value="InterPro"/>
</dbReference>
<feature type="region of interest" description="Disordered" evidence="10">
    <location>
        <begin position="38"/>
        <end position="63"/>
    </location>
</feature>
<evidence type="ECO:0000256" key="5">
    <source>
        <dbReference type="ARBA" id="ARBA00022946"/>
    </source>
</evidence>
<reference evidence="12" key="1">
    <citation type="submission" date="2017-01" db="EMBL/GenBank/DDBJ databases">
        <authorList>
            <person name="Wang Y."/>
            <person name="White M."/>
            <person name="Kvist S."/>
            <person name="Moncalvo J.-M."/>
        </authorList>
    </citation>
    <scope>NUCLEOTIDE SEQUENCE [LARGE SCALE GENOMIC DNA]</scope>
    <source>
        <strain evidence="12">COL-18-3</strain>
    </source>
</reference>
<keyword evidence="12" id="KW-1185">Reference proteome</keyword>
<dbReference type="EMBL" id="LSSK01000827">
    <property type="protein sequence ID" value="OMH81769.1"/>
    <property type="molecule type" value="Genomic_DNA"/>
</dbReference>
<organism evidence="11 12">
    <name type="scientific">Zancudomyces culisetae</name>
    <name type="common">Gut fungus</name>
    <name type="synonym">Smittium culisetae</name>
    <dbReference type="NCBI Taxonomy" id="1213189"/>
    <lineage>
        <taxon>Eukaryota</taxon>
        <taxon>Fungi</taxon>
        <taxon>Fungi incertae sedis</taxon>
        <taxon>Zoopagomycota</taxon>
        <taxon>Kickxellomycotina</taxon>
        <taxon>Harpellomycetes</taxon>
        <taxon>Harpellales</taxon>
        <taxon>Legeriomycetaceae</taxon>
        <taxon>Zancudomyces</taxon>
    </lineage>
</organism>
<comment type="caution">
    <text evidence="11">The sequence shown here is derived from an EMBL/GenBank/DDBJ whole genome shotgun (WGS) entry which is preliminary data.</text>
</comment>
<comment type="similarity">
    <text evidence="2">Belongs to the MGM101 family.</text>
</comment>
<feature type="compositionally biased region" description="Basic and acidic residues" evidence="10">
    <location>
        <begin position="52"/>
        <end position="63"/>
    </location>
</feature>
<evidence type="ECO:0000256" key="7">
    <source>
        <dbReference type="ARBA" id="ARBA00023128"/>
    </source>
</evidence>
<evidence type="ECO:0000256" key="2">
    <source>
        <dbReference type="ARBA" id="ARBA00007053"/>
    </source>
</evidence>
<dbReference type="OrthoDB" id="17164at2759"/>
<dbReference type="AlphaFoldDB" id="A0A1R1PLG1"/>
<evidence type="ECO:0000313" key="12">
    <source>
        <dbReference type="Proteomes" id="UP000188320"/>
    </source>
</evidence>
<dbReference type="Proteomes" id="UP000188320">
    <property type="component" value="Unassembled WGS sequence"/>
</dbReference>
<keyword evidence="6" id="KW-0238">DNA-binding</keyword>
<evidence type="ECO:0000256" key="4">
    <source>
        <dbReference type="ARBA" id="ARBA00022763"/>
    </source>
</evidence>
<dbReference type="Pfam" id="PF06420">
    <property type="entry name" value="Mgm101p"/>
    <property type="match status" value="1"/>
</dbReference>
<dbReference type="PANTHER" id="PTHR31404:SF0">
    <property type="entry name" value="MITOCHONDRIAL GENOME MAINTENANCE PROTEIN MGM101"/>
    <property type="match status" value="1"/>
</dbReference>
<proteinExistence type="inferred from homology"/>
<comment type="subcellular location">
    <subcellularLocation>
        <location evidence="1">Mitochondrion matrix</location>
        <location evidence="1">Mitochondrion nucleoid</location>
    </subcellularLocation>
</comment>
<evidence type="ECO:0000256" key="8">
    <source>
        <dbReference type="ARBA" id="ARBA00023204"/>
    </source>
</evidence>
<gene>
    <name evidence="11" type="ORF">AX774_g4771</name>
</gene>
<keyword evidence="8" id="KW-0234">DNA repair</keyword>
<protein>
    <recommendedName>
        <fullName evidence="3">Mitochondrial genome maintenance protein MGM101</fullName>
    </recommendedName>
</protein>
<dbReference type="GO" id="GO:0000725">
    <property type="term" value="P:recombinational repair"/>
    <property type="evidence" value="ECO:0007669"/>
    <property type="project" value="TreeGrafter"/>
</dbReference>
<evidence type="ECO:0000313" key="11">
    <source>
        <dbReference type="EMBL" id="OMH81769.1"/>
    </source>
</evidence>
<accession>A0A1R1PLG1</accession>
<keyword evidence="5" id="KW-0809">Transit peptide</keyword>
<feature type="compositionally biased region" description="Low complexity" evidence="10">
    <location>
        <begin position="38"/>
        <end position="48"/>
    </location>
</feature>
<sequence length="134" mass="14497">MFGPVRFSVAKSGARFANLNFGAVAKIPAGVSRLAYSTGTSTTSSSSTVVKAQDKTKSAKTDKVENVEKGEFNFKPSEVSSLKNSAGTTVKEDWSEDYHGVSTQSFDQRVIDILMAPLENQDVEIKPVKQFTLV</sequence>
<evidence type="ECO:0000256" key="10">
    <source>
        <dbReference type="SAM" id="MobiDB-lite"/>
    </source>
</evidence>
<keyword evidence="7" id="KW-0496">Mitochondrion</keyword>
<dbReference type="InterPro" id="IPR009446">
    <property type="entry name" value="Mgm101"/>
</dbReference>
<dbReference type="GO" id="GO:0000262">
    <property type="term" value="C:mitochondrial chromosome"/>
    <property type="evidence" value="ECO:0007669"/>
    <property type="project" value="InterPro"/>
</dbReference>
<evidence type="ECO:0000256" key="3">
    <source>
        <dbReference type="ARBA" id="ARBA00013628"/>
    </source>
</evidence>
<evidence type="ECO:0000256" key="9">
    <source>
        <dbReference type="ARBA" id="ARBA00023271"/>
    </source>
</evidence>
<keyword evidence="9" id="KW-1135">Mitochondrion nucleoid</keyword>
<dbReference type="PANTHER" id="PTHR31404">
    <property type="entry name" value="MITOCHONDRIAL GENOME MAINTENANCE PROTEIN MGM101"/>
    <property type="match status" value="1"/>
</dbReference>
<evidence type="ECO:0000256" key="1">
    <source>
        <dbReference type="ARBA" id="ARBA00004436"/>
    </source>
</evidence>